<dbReference type="PhylomeDB" id="A0A060TBQ0"/>
<reference evidence="7" key="1">
    <citation type="submission" date="2014-02" db="EMBL/GenBank/DDBJ databases">
        <authorList>
            <person name="Genoscope - CEA"/>
        </authorList>
    </citation>
    <scope>NUCLEOTIDE SEQUENCE</scope>
    <source>
        <strain evidence="7">LS3</strain>
    </source>
</reference>
<evidence type="ECO:0000256" key="6">
    <source>
        <dbReference type="ARBA" id="ARBA00023328"/>
    </source>
</evidence>
<proteinExistence type="inferred from homology"/>
<organism evidence="7">
    <name type="scientific">Blastobotrys adeninivorans</name>
    <name type="common">Yeast</name>
    <name type="synonym">Arxula adeninivorans</name>
    <dbReference type="NCBI Taxonomy" id="409370"/>
    <lineage>
        <taxon>Eukaryota</taxon>
        <taxon>Fungi</taxon>
        <taxon>Dikarya</taxon>
        <taxon>Ascomycota</taxon>
        <taxon>Saccharomycotina</taxon>
        <taxon>Dipodascomycetes</taxon>
        <taxon>Dipodascales</taxon>
        <taxon>Trichomonascaceae</taxon>
        <taxon>Blastobotrys</taxon>
    </lineage>
</organism>
<dbReference type="AlphaFoldDB" id="A0A060TBQ0"/>
<evidence type="ECO:0000256" key="5">
    <source>
        <dbReference type="ARBA" id="ARBA00023242"/>
    </source>
</evidence>
<keyword evidence="4" id="KW-0158">Chromosome</keyword>
<dbReference type="GO" id="GO:0005634">
    <property type="term" value="C:nucleus"/>
    <property type="evidence" value="ECO:0007669"/>
    <property type="project" value="UniProtKB-SubCell"/>
</dbReference>
<reference evidence="7" key="2">
    <citation type="submission" date="2014-06" db="EMBL/GenBank/DDBJ databases">
        <title>The complete genome of Blastobotrys (Arxula) adeninivorans LS3 - a yeast of biotechnological interest.</title>
        <authorList>
            <person name="Kunze G."/>
            <person name="Gaillardin C."/>
            <person name="Czernicka M."/>
            <person name="Durrens P."/>
            <person name="Martin T."/>
            <person name="Boer E."/>
            <person name="Gabaldon T."/>
            <person name="Cruz J."/>
            <person name="Talla E."/>
            <person name="Marck C."/>
            <person name="Goffeau A."/>
            <person name="Barbe V."/>
            <person name="Baret P."/>
            <person name="Baronian K."/>
            <person name="Beier S."/>
            <person name="Bleykasten C."/>
            <person name="Bode R."/>
            <person name="Casaregola S."/>
            <person name="Despons L."/>
            <person name="Fairhead C."/>
            <person name="Giersberg M."/>
            <person name="Gierski P."/>
            <person name="Hahnel U."/>
            <person name="Hartmann A."/>
            <person name="Jankowska D."/>
            <person name="Jubin C."/>
            <person name="Jung P."/>
            <person name="Lafontaine I."/>
            <person name="Leh-Louis V."/>
            <person name="Lemaire M."/>
            <person name="Marcet-Houben M."/>
            <person name="Mascher M."/>
            <person name="Morel G."/>
            <person name="Richard G.-F."/>
            <person name="Riechen J."/>
            <person name="Sacerdot C."/>
            <person name="Sarkar A."/>
            <person name="Savel G."/>
            <person name="Schacherer J."/>
            <person name="Sherman D."/>
            <person name="Straub M.-L."/>
            <person name="Stein N."/>
            <person name="Thierry A."/>
            <person name="Trautwein-Schult A."/>
            <person name="Westhof E."/>
            <person name="Worch S."/>
            <person name="Dujon B."/>
            <person name="Souciet J.-L."/>
            <person name="Wincker P."/>
            <person name="Scholz U."/>
            <person name="Neuveglise N."/>
        </authorList>
    </citation>
    <scope>NUCLEOTIDE SEQUENCE</scope>
    <source>
        <strain evidence="7">LS3</strain>
    </source>
</reference>
<evidence type="ECO:0000313" key="7">
    <source>
        <dbReference type="EMBL" id="CDP38179.1"/>
    </source>
</evidence>
<protein>
    <submittedName>
        <fullName evidence="7">ARAD1D28842p</fullName>
    </submittedName>
</protein>
<dbReference type="Pfam" id="PF09496">
    <property type="entry name" value="CENP-O"/>
    <property type="match status" value="1"/>
</dbReference>
<dbReference type="GO" id="GO:0031511">
    <property type="term" value="C:Mis6-Sim4 complex"/>
    <property type="evidence" value="ECO:0007669"/>
    <property type="project" value="TreeGrafter"/>
</dbReference>
<dbReference type="InterPro" id="IPR018464">
    <property type="entry name" value="CENP-O"/>
</dbReference>
<evidence type="ECO:0000256" key="3">
    <source>
        <dbReference type="ARBA" id="ARBA00007321"/>
    </source>
</evidence>
<dbReference type="PANTHER" id="PTHR14582:SF1">
    <property type="entry name" value="CENTROMERE PROTEIN O"/>
    <property type="match status" value="1"/>
</dbReference>
<dbReference type="EMBL" id="HG937694">
    <property type="protein sequence ID" value="CDP38179.1"/>
    <property type="molecule type" value="Genomic_DNA"/>
</dbReference>
<keyword evidence="6" id="KW-0137">Centromere</keyword>
<evidence type="ECO:0000256" key="1">
    <source>
        <dbReference type="ARBA" id="ARBA00004123"/>
    </source>
</evidence>
<gene>
    <name evidence="7" type="ORF">GNLVRS02_ARAD1D28842g</name>
</gene>
<comment type="subcellular location">
    <subcellularLocation>
        <location evidence="2">Chromosome</location>
        <location evidence="2">Centromere</location>
    </subcellularLocation>
    <subcellularLocation>
        <location evidence="1">Nucleus</location>
    </subcellularLocation>
</comment>
<dbReference type="PANTHER" id="PTHR14582">
    <property type="entry name" value="INNER KINETOCHORE SUBUNIT MAL2"/>
    <property type="match status" value="1"/>
</dbReference>
<evidence type="ECO:0000256" key="4">
    <source>
        <dbReference type="ARBA" id="ARBA00022454"/>
    </source>
</evidence>
<comment type="similarity">
    <text evidence="3">Belongs to the CENP-O/MCM21 family.</text>
</comment>
<keyword evidence="5" id="KW-0539">Nucleus</keyword>
<name>A0A060TBQ0_BLAAD</name>
<evidence type="ECO:0000256" key="2">
    <source>
        <dbReference type="ARBA" id="ARBA00004584"/>
    </source>
</evidence>
<sequence length="249" mass="28055">MMEMNVMNDNEIDVDLIALETELVRVQQSVDRLRVQCDTLSSRKAVGSRQKPEGPVKFVPLEPSKDRENAYITNLHRLTGITGFKIKGKKYNQWMGIRLETFSDAKFNAPHYIILSPREKGGFQVANHTIPSYVPLQALEKRHLNRSLKQFAISIKRVLDRVESRRSVFQSLTASSTTNIDDVEGDESWSTVKLHLRQGGIAYLVCKDTRVVRIGTQNVSDKLSKQLAILLPGPISTLPKRLLDIGTTG</sequence>
<accession>A0A060TBQ0</accession>